<name>A0A0Q3TG95_9BACI</name>
<dbReference type="PATRIC" id="fig|157838.3.peg.1226"/>
<keyword evidence="4 5" id="KW-0732">Signal</keyword>
<reference evidence="6 7" key="1">
    <citation type="submission" date="2015-09" db="EMBL/GenBank/DDBJ databases">
        <title>Genome sequencing project for genomic taxonomy and phylogenomics of Bacillus-like bacteria.</title>
        <authorList>
            <person name="Liu B."/>
            <person name="Wang J."/>
            <person name="Zhu Y."/>
            <person name="Liu G."/>
            <person name="Chen Q."/>
            <person name="Chen Z."/>
            <person name="Lan J."/>
            <person name="Che J."/>
            <person name="Ge C."/>
            <person name="Shi H."/>
            <person name="Pan Z."/>
            <person name="Liu X."/>
        </authorList>
    </citation>
    <scope>NUCLEOTIDE SEQUENCE [LARGE SCALE GENOMIC DNA]</scope>
    <source>
        <strain evidence="6 7">LMG 18435</strain>
    </source>
</reference>
<dbReference type="Gene3D" id="3.40.190.10">
    <property type="entry name" value="Periplasmic binding protein-like II"/>
    <property type="match status" value="1"/>
</dbReference>
<dbReference type="GO" id="GO:0030313">
    <property type="term" value="C:cell envelope"/>
    <property type="evidence" value="ECO:0007669"/>
    <property type="project" value="UniProtKB-SubCell"/>
</dbReference>
<comment type="similarity">
    <text evidence="2">Belongs to the bacterial solute-binding protein 1 family.</text>
</comment>
<evidence type="ECO:0000256" key="1">
    <source>
        <dbReference type="ARBA" id="ARBA00004196"/>
    </source>
</evidence>
<protein>
    <submittedName>
        <fullName evidence="6">ABC transporter substrate-binding protein</fullName>
    </submittedName>
</protein>
<dbReference type="OrthoDB" id="9782846at2"/>
<dbReference type="InterPro" id="IPR006059">
    <property type="entry name" value="SBP"/>
</dbReference>
<evidence type="ECO:0000256" key="3">
    <source>
        <dbReference type="ARBA" id="ARBA00022448"/>
    </source>
</evidence>
<feature type="chain" id="PRO_5039517538" evidence="5">
    <location>
        <begin position="21"/>
        <end position="413"/>
    </location>
</feature>
<evidence type="ECO:0000313" key="7">
    <source>
        <dbReference type="Proteomes" id="UP000051888"/>
    </source>
</evidence>
<dbReference type="STRING" id="157838.AN964_05515"/>
<organism evidence="6 7">
    <name type="scientific">Heyndrickxia shackletonii</name>
    <dbReference type="NCBI Taxonomy" id="157838"/>
    <lineage>
        <taxon>Bacteria</taxon>
        <taxon>Bacillati</taxon>
        <taxon>Bacillota</taxon>
        <taxon>Bacilli</taxon>
        <taxon>Bacillales</taxon>
        <taxon>Bacillaceae</taxon>
        <taxon>Heyndrickxia</taxon>
    </lineage>
</organism>
<dbReference type="PROSITE" id="PS51257">
    <property type="entry name" value="PROKAR_LIPOPROTEIN"/>
    <property type="match status" value="1"/>
</dbReference>
<dbReference type="SUPFAM" id="SSF53850">
    <property type="entry name" value="Periplasmic binding protein-like II"/>
    <property type="match status" value="1"/>
</dbReference>
<feature type="signal peptide" evidence="5">
    <location>
        <begin position="1"/>
        <end position="20"/>
    </location>
</feature>
<gene>
    <name evidence="6" type="ORF">AN964_05515</name>
</gene>
<evidence type="ECO:0000256" key="2">
    <source>
        <dbReference type="ARBA" id="ARBA00008520"/>
    </source>
</evidence>
<proteinExistence type="inferred from homology"/>
<dbReference type="RefSeq" id="WP_055738737.1">
    <property type="nucleotide sequence ID" value="NZ_JAAIWL010000004.1"/>
</dbReference>
<evidence type="ECO:0000313" key="6">
    <source>
        <dbReference type="EMBL" id="KQL53022.1"/>
    </source>
</evidence>
<accession>A0A0Q3TG95</accession>
<evidence type="ECO:0000256" key="5">
    <source>
        <dbReference type="SAM" id="SignalP"/>
    </source>
</evidence>
<keyword evidence="7" id="KW-1185">Reference proteome</keyword>
<dbReference type="EMBL" id="LJJC01000004">
    <property type="protein sequence ID" value="KQL53022.1"/>
    <property type="molecule type" value="Genomic_DNA"/>
</dbReference>
<dbReference type="PANTHER" id="PTHR43649:SF31">
    <property type="entry name" value="SN-GLYCEROL-3-PHOSPHATE-BINDING PERIPLASMIC PROTEIN UGPB"/>
    <property type="match status" value="1"/>
</dbReference>
<evidence type="ECO:0000256" key="4">
    <source>
        <dbReference type="ARBA" id="ARBA00022729"/>
    </source>
</evidence>
<comment type="caution">
    <text evidence="6">The sequence shown here is derived from an EMBL/GenBank/DDBJ whole genome shotgun (WGS) entry which is preliminary data.</text>
</comment>
<dbReference type="Pfam" id="PF01547">
    <property type="entry name" value="SBP_bac_1"/>
    <property type="match status" value="1"/>
</dbReference>
<dbReference type="PANTHER" id="PTHR43649">
    <property type="entry name" value="ARABINOSE-BINDING PROTEIN-RELATED"/>
    <property type="match status" value="1"/>
</dbReference>
<sequence length="413" mass="44675">MKRRLLGAATAVVMSVGLIAGCSSNSSGNTDGGKVTLKLGMWASSPAEKKLVDKQIAAFEKANPNIKVKEQVITGDYLQALQPMLASKTAPDIFYVDASYAPTLEDSGVLAELDDYIKKEKVDTSDFAPAALEAFQWKGKTYGLPKDYNTMALEYNKDLFAKAGISEPPKTWDELIKDAEILKSKGIAPLSMPIDVARYYPFITEFGGSYYDSSANKVTLDDSSNVAGLKFFLDNIHNKNIVPPKDLGGDWAGVPFSQGKVAMALEGAWVLPFMADSAPNVKFGISDFPSADGKSGNMTYTVSYSMAKSTKHPKEAAKLLFFMTGKEAEKMTADSGLAIPSRVSQQSAFLDKNPEYQAFVNGIKSATPYQFGTYGQNFVDAINKATEQGALKGLSPEKVLKQAQQTVESQSQQ</sequence>
<dbReference type="CDD" id="cd14748">
    <property type="entry name" value="PBP2_UgpB"/>
    <property type="match status" value="1"/>
</dbReference>
<keyword evidence="3" id="KW-0813">Transport</keyword>
<dbReference type="InterPro" id="IPR050490">
    <property type="entry name" value="Bact_solute-bd_prot1"/>
</dbReference>
<dbReference type="AlphaFoldDB" id="A0A0Q3TG95"/>
<comment type="subcellular location">
    <subcellularLocation>
        <location evidence="1">Cell envelope</location>
    </subcellularLocation>
</comment>
<dbReference type="Proteomes" id="UP000051888">
    <property type="component" value="Unassembled WGS sequence"/>
</dbReference>